<feature type="compositionally biased region" description="Acidic residues" evidence="1">
    <location>
        <begin position="877"/>
        <end position="893"/>
    </location>
</feature>
<comment type="caution">
    <text evidence="2">The sequence shown here is derived from an EMBL/GenBank/DDBJ whole genome shotgun (WGS) entry which is preliminary data.</text>
</comment>
<dbReference type="Proteomes" id="UP001470230">
    <property type="component" value="Unassembled WGS sequence"/>
</dbReference>
<organism evidence="2 3">
    <name type="scientific">Tritrichomonas musculus</name>
    <dbReference type="NCBI Taxonomy" id="1915356"/>
    <lineage>
        <taxon>Eukaryota</taxon>
        <taxon>Metamonada</taxon>
        <taxon>Parabasalia</taxon>
        <taxon>Tritrichomonadida</taxon>
        <taxon>Tritrichomonadidae</taxon>
        <taxon>Tritrichomonas</taxon>
    </lineage>
</organism>
<feature type="region of interest" description="Disordered" evidence="1">
    <location>
        <begin position="773"/>
        <end position="900"/>
    </location>
</feature>
<dbReference type="InterPro" id="IPR032675">
    <property type="entry name" value="LRR_dom_sf"/>
</dbReference>
<feature type="compositionally biased region" description="Polar residues" evidence="1">
    <location>
        <begin position="848"/>
        <end position="866"/>
    </location>
</feature>
<evidence type="ECO:0000256" key="1">
    <source>
        <dbReference type="SAM" id="MobiDB-lite"/>
    </source>
</evidence>
<sequence>MSSNPDFVVDQPDAGQTTQPETEEEHRRKQLFHLGRKVAAAFNIRALNAWPTRSSSKVFVLTGSHFLLIKPKNVTSVSLFKWSSIQTFVIPENKEEIQLSFSKENKLALAEGYTVRTDKLEFKLTFDREQFDKIASEIISTVQRVLTDNELEKLGFSKLRAPLVANTAKSALCRLKMGTQGKPSRFSQKTIQLMTRIIQVGDPHVDLSQFDDIYKFLPTFLDCVPFIHTLRSIEIPQITKSSPFNLIAKLLRQNTTLKSITINGKLKAKDLSSLADAVKNNNNLKLRGIEFSLSSFTTQELNIITDLMTHTNINTLGFHDAFQSNQEVNYFYNSILDPSITQNLYCLNLSKTYNIDIEKLFPKLSKIRFLSLAYCDLEIIDVFSKLSLIALPRLSEIDLSGNRVSYDKYLEENLKLPQFLTSLILNHISWPADSFRLFIYQIFKHINKNLKLSLSNTVMDENEWYKVFASLENQNENGGYNGLSVLIWDYNPLHKKFFNFLKRNKRLTRLQMNYCFRSDSDETEVFSKLKDYLTGARNLKTLIIRGNEENNFGENTSKLIEAIKTIPNLEQLDISDSHGGNQSLKPIEELCTKNKSLKINFDGLYPTDFQEYTEYYTRLVSIRPPPSADGSDVNTNPSSVNQPSLLRISFPFNDMVYLVNKGVAKDRDFRHYEDLFYYSPDEEKNRILRVQKKNSKLKSSRFKPIKNSELSLPGNLFKLYADDDFPRYIDEEIVQQIKKDVQTFSINGSPDYDDDNINDMAFRSMLLNSRRFSVRASQESPSQSPLNSPMSFNQSRNVHSESEEETNSGTGEANDDESSRTQSESEEDNSNSDEKVPQTPKDAKIYEDQSNSDGNLSENKSSVSQRDINERDVEVTQSEDDDQDEDNDNDEPNFDLPKLVDVRSYNYPGWKNLDKEFTLQNMYSRMTQSKRSSELASIKKKKGK</sequence>
<reference evidence="2 3" key="1">
    <citation type="submission" date="2024-04" db="EMBL/GenBank/DDBJ databases">
        <title>Tritrichomonas musculus Genome.</title>
        <authorList>
            <person name="Alves-Ferreira E."/>
            <person name="Grigg M."/>
            <person name="Lorenzi H."/>
            <person name="Galac M."/>
        </authorList>
    </citation>
    <scope>NUCLEOTIDE SEQUENCE [LARGE SCALE GENOMIC DNA]</scope>
    <source>
        <strain evidence="2 3">EAF2021</strain>
    </source>
</reference>
<evidence type="ECO:0000313" key="3">
    <source>
        <dbReference type="Proteomes" id="UP001470230"/>
    </source>
</evidence>
<dbReference type="Gene3D" id="3.80.10.10">
    <property type="entry name" value="Ribonuclease Inhibitor"/>
    <property type="match status" value="1"/>
</dbReference>
<feature type="compositionally biased region" description="Basic and acidic residues" evidence="1">
    <location>
        <begin position="832"/>
        <end position="847"/>
    </location>
</feature>
<accession>A0ABR2IR20</accession>
<feature type="region of interest" description="Disordered" evidence="1">
    <location>
        <begin position="1"/>
        <end position="25"/>
    </location>
</feature>
<feature type="compositionally biased region" description="Polar residues" evidence="1">
    <location>
        <begin position="773"/>
        <end position="797"/>
    </location>
</feature>
<keyword evidence="3" id="KW-1185">Reference proteome</keyword>
<proteinExistence type="predicted"/>
<dbReference type="SUPFAM" id="SSF52047">
    <property type="entry name" value="RNI-like"/>
    <property type="match status" value="1"/>
</dbReference>
<evidence type="ECO:0000313" key="2">
    <source>
        <dbReference type="EMBL" id="KAK8866828.1"/>
    </source>
</evidence>
<dbReference type="EMBL" id="JAPFFF010000015">
    <property type="protein sequence ID" value="KAK8866828.1"/>
    <property type="molecule type" value="Genomic_DNA"/>
</dbReference>
<name>A0ABR2IR20_9EUKA</name>
<gene>
    <name evidence="2" type="ORF">M9Y10_009796</name>
</gene>
<protein>
    <submittedName>
        <fullName evidence="2">Barbed-end actin filament uncapping</fullName>
    </submittedName>
</protein>